<dbReference type="AlphaFoldDB" id="A0A0M3HJJ0"/>
<reference evidence="2" key="1">
    <citation type="submission" date="2017-02" db="UniProtKB">
        <authorList>
            <consortium name="WormBaseParasite"/>
        </authorList>
    </citation>
    <scope>IDENTIFICATION</scope>
</reference>
<evidence type="ECO:0000313" key="1">
    <source>
        <dbReference type="Proteomes" id="UP000036681"/>
    </source>
</evidence>
<organism evidence="1 2">
    <name type="scientific">Ascaris lumbricoides</name>
    <name type="common">Giant roundworm</name>
    <dbReference type="NCBI Taxonomy" id="6252"/>
    <lineage>
        <taxon>Eukaryota</taxon>
        <taxon>Metazoa</taxon>
        <taxon>Ecdysozoa</taxon>
        <taxon>Nematoda</taxon>
        <taxon>Chromadorea</taxon>
        <taxon>Rhabditida</taxon>
        <taxon>Spirurina</taxon>
        <taxon>Ascaridomorpha</taxon>
        <taxon>Ascaridoidea</taxon>
        <taxon>Ascarididae</taxon>
        <taxon>Ascaris</taxon>
    </lineage>
</organism>
<keyword evidence="1" id="KW-1185">Reference proteome</keyword>
<name>A0A0M3HJJ0_ASCLU</name>
<protein>
    <submittedName>
        <fullName evidence="2">MSP domain-containing protein</fullName>
    </submittedName>
</protein>
<sequence>MSVIELVTIPNAKKIIPTKMIMNSKTWNAEIYLMSYSKFPTQKKAPAKLNALATVTVVSATNSSVH</sequence>
<proteinExistence type="predicted"/>
<evidence type="ECO:0000313" key="2">
    <source>
        <dbReference type="WBParaSite" id="ALUE_0000168501-mRNA-1"/>
    </source>
</evidence>
<accession>A0A0M3HJJ0</accession>
<dbReference type="Proteomes" id="UP000036681">
    <property type="component" value="Unplaced"/>
</dbReference>
<dbReference type="WBParaSite" id="ALUE_0000168501-mRNA-1">
    <property type="protein sequence ID" value="ALUE_0000168501-mRNA-1"/>
    <property type="gene ID" value="ALUE_0000168501"/>
</dbReference>